<comment type="caution">
    <text evidence="6">The sequence shown here is derived from an EMBL/GenBank/DDBJ whole genome shotgun (WGS) entry which is preliminary data.</text>
</comment>
<feature type="DNA-binding region" description="H-T-H motif" evidence="4">
    <location>
        <begin position="33"/>
        <end position="52"/>
    </location>
</feature>
<dbReference type="InterPro" id="IPR050109">
    <property type="entry name" value="HTH-type_TetR-like_transc_reg"/>
</dbReference>
<evidence type="ECO:0000256" key="4">
    <source>
        <dbReference type="PROSITE-ProRule" id="PRU00335"/>
    </source>
</evidence>
<name>A0ABN2GR99_9ACTN</name>
<evidence type="ECO:0000313" key="7">
    <source>
        <dbReference type="Proteomes" id="UP001500618"/>
    </source>
</evidence>
<organism evidence="6 7">
    <name type="scientific">Fodinicola feengrottensis</name>
    <dbReference type="NCBI Taxonomy" id="435914"/>
    <lineage>
        <taxon>Bacteria</taxon>
        <taxon>Bacillati</taxon>
        <taxon>Actinomycetota</taxon>
        <taxon>Actinomycetes</taxon>
        <taxon>Mycobacteriales</taxon>
        <taxon>Fodinicola</taxon>
    </lineage>
</organism>
<dbReference type="PANTHER" id="PTHR30055:SF234">
    <property type="entry name" value="HTH-TYPE TRANSCRIPTIONAL REGULATOR BETI"/>
    <property type="match status" value="1"/>
</dbReference>
<dbReference type="Proteomes" id="UP001500618">
    <property type="component" value="Unassembled WGS sequence"/>
</dbReference>
<dbReference type="InterPro" id="IPR040611">
    <property type="entry name" value="AlkX_C"/>
</dbReference>
<keyword evidence="1" id="KW-0805">Transcription regulation</keyword>
<protein>
    <submittedName>
        <fullName evidence="6">TetR family transcriptional regulator</fullName>
    </submittedName>
</protein>
<dbReference type="PANTHER" id="PTHR30055">
    <property type="entry name" value="HTH-TYPE TRANSCRIPTIONAL REGULATOR RUTR"/>
    <property type="match status" value="1"/>
</dbReference>
<keyword evidence="2 4" id="KW-0238">DNA-binding</keyword>
<dbReference type="EMBL" id="BAAANY010000009">
    <property type="protein sequence ID" value="GAA1675515.1"/>
    <property type="molecule type" value="Genomic_DNA"/>
</dbReference>
<dbReference type="InterPro" id="IPR001647">
    <property type="entry name" value="HTH_TetR"/>
</dbReference>
<keyword evidence="3" id="KW-0804">Transcription</keyword>
<dbReference type="Gene3D" id="1.10.357.10">
    <property type="entry name" value="Tetracycline Repressor, domain 2"/>
    <property type="match status" value="1"/>
</dbReference>
<dbReference type="Pfam" id="PF18556">
    <property type="entry name" value="TetR_C_35"/>
    <property type="match status" value="1"/>
</dbReference>
<evidence type="ECO:0000313" key="6">
    <source>
        <dbReference type="EMBL" id="GAA1675515.1"/>
    </source>
</evidence>
<gene>
    <name evidence="6" type="ORF">GCM10009765_26030</name>
</gene>
<dbReference type="InterPro" id="IPR009057">
    <property type="entry name" value="Homeodomain-like_sf"/>
</dbReference>
<dbReference type="SUPFAM" id="SSF46689">
    <property type="entry name" value="Homeodomain-like"/>
    <property type="match status" value="1"/>
</dbReference>
<evidence type="ECO:0000256" key="3">
    <source>
        <dbReference type="ARBA" id="ARBA00023163"/>
    </source>
</evidence>
<evidence type="ECO:0000256" key="1">
    <source>
        <dbReference type="ARBA" id="ARBA00023015"/>
    </source>
</evidence>
<sequence>MTVMPYDSNPPLRDRLLAAAAELTCDRGWDGVTMGQVAARAGVSRQSVYNELGGKPALAEALIIQQTDRFLVGVAEQLSAHRDDVLLAFTAAAEFTLRAAADDPLLKAILASAHGEANDLLPMLTTRPQPVLARAVDAILTQLRAEFVVRMPDDQLEIAVDALVRLTLSHLVQPELPIERATAELRFIASRLLAS</sequence>
<feature type="domain" description="HTH tetR-type" evidence="5">
    <location>
        <begin position="10"/>
        <end position="70"/>
    </location>
</feature>
<accession>A0ABN2GR99</accession>
<evidence type="ECO:0000259" key="5">
    <source>
        <dbReference type="PROSITE" id="PS50977"/>
    </source>
</evidence>
<reference evidence="6 7" key="1">
    <citation type="journal article" date="2019" name="Int. J. Syst. Evol. Microbiol.">
        <title>The Global Catalogue of Microorganisms (GCM) 10K type strain sequencing project: providing services to taxonomists for standard genome sequencing and annotation.</title>
        <authorList>
            <consortium name="The Broad Institute Genomics Platform"/>
            <consortium name="The Broad Institute Genome Sequencing Center for Infectious Disease"/>
            <person name="Wu L."/>
            <person name="Ma J."/>
        </authorList>
    </citation>
    <scope>NUCLEOTIDE SEQUENCE [LARGE SCALE GENOMIC DNA]</scope>
    <source>
        <strain evidence="6 7">JCM 14718</strain>
    </source>
</reference>
<keyword evidence="7" id="KW-1185">Reference proteome</keyword>
<dbReference type="PRINTS" id="PR00455">
    <property type="entry name" value="HTHTETR"/>
</dbReference>
<evidence type="ECO:0000256" key="2">
    <source>
        <dbReference type="ARBA" id="ARBA00023125"/>
    </source>
</evidence>
<dbReference type="PROSITE" id="PS50977">
    <property type="entry name" value="HTH_TETR_2"/>
    <property type="match status" value="1"/>
</dbReference>
<dbReference type="Pfam" id="PF00440">
    <property type="entry name" value="TetR_N"/>
    <property type="match status" value="1"/>
</dbReference>
<proteinExistence type="predicted"/>